<sequence length="254" mass="29513">MASSAVSPSPDVPLLRIKRLRSNDPVEALLIHQSCKRLKVQFDYVGTRPDPEPLDIIPQSQSDVKSLTTRRSKNSKDSRRSTKNKQSSKSRYEFVSKNRGNLFCDIVKVEGQENEDTILCNGVPLEEQKEEYVYDFYRTFVHNKEFDLDYVTSVHAQDFVVEADSSNSEIDIDSDDSNDENNYRNDYPDEEDEDQYREDDSGEDCYGLITKLHIDDEFYSGDEDGNLYSRDEDESRNGLSYERYKQRITEEDND</sequence>
<keyword evidence="9" id="KW-0539">Nucleus</keyword>
<gene>
    <name evidence="12" type="ORF">LSAA_6841</name>
</gene>
<dbReference type="EMBL" id="HACA01005462">
    <property type="protein sequence ID" value="CDW22823.1"/>
    <property type="molecule type" value="Transcribed_RNA"/>
</dbReference>
<reference evidence="13" key="1">
    <citation type="submission" date="2014-05" db="EMBL/GenBank/DDBJ databases">
        <authorList>
            <person name="Chronopoulou M."/>
        </authorList>
    </citation>
    <scope>NUCLEOTIDE SEQUENCE</scope>
    <source>
        <tissue evidence="13">Whole organism</tissue>
    </source>
</reference>
<dbReference type="Proteomes" id="UP000675881">
    <property type="component" value="Chromosome 2"/>
</dbReference>
<evidence type="ECO:0000256" key="10">
    <source>
        <dbReference type="SAM" id="MobiDB-lite"/>
    </source>
</evidence>
<comment type="subcellular location">
    <subcellularLocation>
        <location evidence="3">Cytoplasm</location>
    </subcellularLocation>
    <subcellularLocation>
        <location evidence="2">Nucleus</location>
    </subcellularLocation>
</comment>
<reference evidence="12" key="2">
    <citation type="submission" date="2021-02" db="EMBL/GenBank/DDBJ databases">
        <authorList>
            <person name="Bekaert M."/>
        </authorList>
    </citation>
    <scope>NUCLEOTIDE SEQUENCE</scope>
    <source>
        <strain evidence="12">IoA-00</strain>
    </source>
</reference>
<evidence type="ECO:0000256" key="4">
    <source>
        <dbReference type="ARBA" id="ARBA00010218"/>
    </source>
</evidence>
<keyword evidence="14" id="KW-1185">Reference proteome</keyword>
<keyword evidence="6" id="KW-0813">Transport</keyword>
<evidence type="ECO:0000256" key="2">
    <source>
        <dbReference type="ARBA" id="ARBA00004123"/>
    </source>
</evidence>
<feature type="compositionally biased region" description="Polar residues" evidence="10">
    <location>
        <begin position="58"/>
        <end position="67"/>
    </location>
</feature>
<dbReference type="Pfam" id="PF08574">
    <property type="entry name" value="Iwr1"/>
    <property type="match status" value="1"/>
</dbReference>
<dbReference type="InterPro" id="IPR013883">
    <property type="entry name" value="TF_Iwr1_dom"/>
</dbReference>
<feature type="compositionally biased region" description="Acidic residues" evidence="10">
    <location>
        <begin position="188"/>
        <end position="202"/>
    </location>
</feature>
<dbReference type="GO" id="GO:0005634">
    <property type="term" value="C:nucleus"/>
    <property type="evidence" value="ECO:0007669"/>
    <property type="project" value="UniProtKB-SubCell"/>
</dbReference>
<dbReference type="GO" id="GO:0032502">
    <property type="term" value="P:developmental process"/>
    <property type="evidence" value="ECO:0007669"/>
    <property type="project" value="TreeGrafter"/>
</dbReference>
<name>A0A0K2T9Y5_LEPSM</name>
<dbReference type="PANTHER" id="PTHR31196">
    <property type="entry name" value="RNA POLYMERASE II NUCLEAR LOCALIZATION PROTEIN SLC7A6OS-RELATED"/>
    <property type="match status" value="1"/>
</dbReference>
<evidence type="ECO:0000256" key="8">
    <source>
        <dbReference type="ARBA" id="ARBA00022927"/>
    </source>
</evidence>
<evidence type="ECO:0000259" key="11">
    <source>
        <dbReference type="Pfam" id="PF08574"/>
    </source>
</evidence>
<feature type="region of interest" description="Disordered" evidence="10">
    <location>
        <begin position="218"/>
        <end position="254"/>
    </location>
</feature>
<keyword evidence="7" id="KW-0963">Cytoplasm</keyword>
<feature type="compositionally biased region" description="Acidic residues" evidence="10">
    <location>
        <begin position="170"/>
        <end position="179"/>
    </location>
</feature>
<dbReference type="InterPro" id="IPR040218">
    <property type="entry name" value="SLC7A6OS"/>
</dbReference>
<evidence type="ECO:0000313" key="12">
    <source>
        <dbReference type="EMBL" id="CAF2869814.1"/>
    </source>
</evidence>
<comment type="similarity">
    <text evidence="4">Belongs to the IWR1/SLC7A6OS family.</text>
</comment>
<evidence type="ECO:0000256" key="7">
    <source>
        <dbReference type="ARBA" id="ARBA00022490"/>
    </source>
</evidence>
<comment type="function">
    <text evidence="1">Directs RNA polymerase II nuclear import.</text>
</comment>
<feature type="domain" description="Transcription factor Iwr1" evidence="11">
    <location>
        <begin position="130"/>
        <end position="191"/>
    </location>
</feature>
<accession>A0A0K2T9Y5</accession>
<protein>
    <recommendedName>
        <fullName evidence="5">Probable RNA polymerase II nuclear localization protein SLC7A6OS</fullName>
    </recommendedName>
</protein>
<evidence type="ECO:0000313" key="14">
    <source>
        <dbReference type="Proteomes" id="UP000675881"/>
    </source>
</evidence>
<proteinExistence type="inferred from homology"/>
<feature type="region of interest" description="Disordered" evidence="10">
    <location>
        <begin position="165"/>
        <end position="202"/>
    </location>
</feature>
<evidence type="ECO:0000256" key="6">
    <source>
        <dbReference type="ARBA" id="ARBA00022448"/>
    </source>
</evidence>
<feature type="region of interest" description="Disordered" evidence="10">
    <location>
        <begin position="51"/>
        <end position="91"/>
    </location>
</feature>
<dbReference type="AlphaFoldDB" id="A0A0K2T9Y5"/>
<evidence type="ECO:0000256" key="1">
    <source>
        <dbReference type="ARBA" id="ARBA00003202"/>
    </source>
</evidence>
<evidence type="ECO:0000256" key="5">
    <source>
        <dbReference type="ARBA" id="ARBA00017036"/>
    </source>
</evidence>
<keyword evidence="8" id="KW-0653">Protein transport</keyword>
<dbReference type="GO" id="GO:0015031">
    <property type="term" value="P:protein transport"/>
    <property type="evidence" value="ECO:0007669"/>
    <property type="project" value="UniProtKB-KW"/>
</dbReference>
<evidence type="ECO:0000256" key="9">
    <source>
        <dbReference type="ARBA" id="ARBA00023242"/>
    </source>
</evidence>
<dbReference type="EMBL" id="HG994581">
    <property type="protein sequence ID" value="CAF2869814.1"/>
    <property type="molecule type" value="Genomic_DNA"/>
</dbReference>
<dbReference type="PANTHER" id="PTHR31196:SF2">
    <property type="entry name" value="RNA POLYMERASE II NUCLEAR LOCALIZATION PROTEIN SLC7A6OS-RELATED"/>
    <property type="match status" value="1"/>
</dbReference>
<evidence type="ECO:0000313" key="13">
    <source>
        <dbReference type="EMBL" id="CDW22823.1"/>
    </source>
</evidence>
<dbReference type="GO" id="GO:0005737">
    <property type="term" value="C:cytoplasm"/>
    <property type="evidence" value="ECO:0007669"/>
    <property type="project" value="UniProtKB-SubCell"/>
</dbReference>
<feature type="compositionally biased region" description="Basic and acidic residues" evidence="10">
    <location>
        <begin position="229"/>
        <end position="254"/>
    </location>
</feature>
<organism evidence="13">
    <name type="scientific">Lepeophtheirus salmonis</name>
    <name type="common">Salmon louse</name>
    <name type="synonym">Caligus salmonis</name>
    <dbReference type="NCBI Taxonomy" id="72036"/>
    <lineage>
        <taxon>Eukaryota</taxon>
        <taxon>Metazoa</taxon>
        <taxon>Ecdysozoa</taxon>
        <taxon>Arthropoda</taxon>
        <taxon>Crustacea</taxon>
        <taxon>Multicrustacea</taxon>
        <taxon>Hexanauplia</taxon>
        <taxon>Copepoda</taxon>
        <taxon>Siphonostomatoida</taxon>
        <taxon>Caligidae</taxon>
        <taxon>Lepeophtheirus</taxon>
    </lineage>
</organism>
<evidence type="ECO:0000256" key="3">
    <source>
        <dbReference type="ARBA" id="ARBA00004496"/>
    </source>
</evidence>